<evidence type="ECO:0000259" key="2">
    <source>
        <dbReference type="PROSITE" id="PS51841"/>
    </source>
</evidence>
<evidence type="ECO:0000313" key="3">
    <source>
        <dbReference type="EMBL" id="HIQ82392.1"/>
    </source>
</evidence>
<dbReference type="Pfam" id="PF08757">
    <property type="entry name" value="CotH"/>
    <property type="match status" value="1"/>
</dbReference>
<reference evidence="3" key="1">
    <citation type="submission" date="2020-10" db="EMBL/GenBank/DDBJ databases">
        <authorList>
            <person name="Gilroy R."/>
        </authorList>
    </citation>
    <scope>NUCLEOTIDE SEQUENCE</scope>
    <source>
        <strain evidence="3">ChiSjej6B24-2974</strain>
    </source>
</reference>
<dbReference type="PROSITE" id="PS51841">
    <property type="entry name" value="LTD"/>
    <property type="match status" value="3"/>
</dbReference>
<dbReference type="InterPro" id="IPR036415">
    <property type="entry name" value="Lamin_tail_dom_sf"/>
</dbReference>
<dbReference type="InterPro" id="IPR001322">
    <property type="entry name" value="Lamin_tail_dom"/>
</dbReference>
<dbReference type="EMBL" id="DVFZ01000048">
    <property type="protein sequence ID" value="HIQ82392.1"/>
    <property type="molecule type" value="Genomic_DNA"/>
</dbReference>
<sequence length="1015" mass="112504">MATSKPNPQRKQPRPGAKPAGRKKPARRVDASRRSLAVLAAVCALAAGFLLEEFMPRGIEAAGEEVVSTSMVRISEVMSSNDSALQSDNGQFSDWVEIVNTGATDVNLEGYTLLNADDALAPLTFPEITLEPGHYLLVYCDGVERNAAGYTLHAPFRLDAAGVTLGLYDADGARVDVVDVPALERNHVYRRNQQSGDWELSGDYTPGMDNTLENHLTLDVEASDSPLVISEAASANRTYARDASGEYHDYIEIYNTSGEAVDLSGYTLSDDEDDLAKWTFPEGASVPAGGYALVYASGRTESANGELHASFKLSSEGESLILCDAEGRAASSIDLPALLSDQAYSLDENGEYTTGLAPTPGLPNTAQSAESLRAAVAQGNASGVYINEFMTSADDQPHDWLELYNSSAQAVDVSGWGLSDDGATPRKWRFPEGTVIQPGEYLTLYMSGTDGVTSAGILSASFRLSADGGYNLMLSDASGALLDRVFVPEQYTAVSYARMSDGAFLYATDDTPNRQNTSEGYQGRAGSPEASVAGGLYDEGETLTVELTAAPGARIYYTLDSSAPDESDTLYTGPITVSATTVVRARAYENGCLPSFVETQTYLYGADHEMRVVSLVADPYEMFDETDGLYMTGPNASASYPYTGANFWREDELEGHVEMFTQDGETMISQGCGVRLHGQYSRAEAQKAFKIIARREYSGLNRFHARIFSRRDYEEYQSFLLRGSGQDGDMTRMRDSVLQTLAENTSVMYQETELCVVYINGQYWGHYNIRERINTYSICQFEGWEGQEDDIDLVKANDRVMQGSNDTYAAMLDYVKENGIPDDATLERVGEVIDLQNYIEYHALEIFVGNGDTLNVKRYRNPNDDGKWRYCLFDLDWAFFVDTNSIGRWLTPGGMGTNKYTDNSLFIALMNNATFRDRFLTYMGQMMATEWTTEKVLDKFHTRYDLLMTEMPRHAERWSLSRDQFDSHIERLINYTRTRPGRLLDFFYESMDLSSDQMWHYFGDARRVIEDAETS</sequence>
<feature type="domain" description="LTD" evidence="2">
    <location>
        <begin position="67"/>
        <end position="191"/>
    </location>
</feature>
<protein>
    <submittedName>
        <fullName evidence="3">Lamin tail domain-containing protein</fullName>
    </submittedName>
</protein>
<feature type="domain" description="LTD" evidence="2">
    <location>
        <begin position="373"/>
        <end position="558"/>
    </location>
</feature>
<reference evidence="3" key="2">
    <citation type="journal article" date="2021" name="PeerJ">
        <title>Extensive microbial diversity within the chicken gut microbiome revealed by metagenomics and culture.</title>
        <authorList>
            <person name="Gilroy R."/>
            <person name="Ravi A."/>
            <person name="Getino M."/>
            <person name="Pursley I."/>
            <person name="Horton D.L."/>
            <person name="Alikhan N.F."/>
            <person name="Baker D."/>
            <person name="Gharbi K."/>
            <person name="Hall N."/>
            <person name="Watson M."/>
            <person name="Adriaenssens E.M."/>
            <person name="Foster-Nyarko E."/>
            <person name="Jarju S."/>
            <person name="Secka A."/>
            <person name="Antonio M."/>
            <person name="Oren A."/>
            <person name="Chaudhuri R.R."/>
            <person name="La Ragione R."/>
            <person name="Hildebrand F."/>
            <person name="Pallen M.J."/>
        </authorList>
    </citation>
    <scope>NUCLEOTIDE SEQUENCE</scope>
    <source>
        <strain evidence="3">ChiSjej6B24-2974</strain>
    </source>
</reference>
<dbReference type="Gene3D" id="2.60.40.1260">
    <property type="entry name" value="Lamin Tail domain"/>
    <property type="match status" value="3"/>
</dbReference>
<gene>
    <name evidence="3" type="ORF">IAA52_04760</name>
</gene>
<dbReference type="SUPFAM" id="SSF74853">
    <property type="entry name" value="Lamin A/C globular tail domain"/>
    <property type="match status" value="3"/>
</dbReference>
<dbReference type="Proteomes" id="UP000824260">
    <property type="component" value="Unassembled WGS sequence"/>
</dbReference>
<name>A0A9D0ZKU2_9FIRM</name>
<evidence type="ECO:0000256" key="1">
    <source>
        <dbReference type="SAM" id="MobiDB-lite"/>
    </source>
</evidence>
<comment type="caution">
    <text evidence="3">The sequence shown here is derived from an EMBL/GenBank/DDBJ whole genome shotgun (WGS) entry which is preliminary data.</text>
</comment>
<dbReference type="AlphaFoldDB" id="A0A9D0ZKU2"/>
<accession>A0A9D0ZKU2</accession>
<dbReference type="InterPro" id="IPR059177">
    <property type="entry name" value="GH29D-like_dom"/>
</dbReference>
<feature type="compositionally biased region" description="Polar residues" evidence="1">
    <location>
        <begin position="1"/>
        <end position="10"/>
    </location>
</feature>
<feature type="region of interest" description="Disordered" evidence="1">
    <location>
        <begin position="1"/>
        <end position="29"/>
    </location>
</feature>
<proteinExistence type="predicted"/>
<feature type="region of interest" description="Disordered" evidence="1">
    <location>
        <begin position="508"/>
        <end position="528"/>
    </location>
</feature>
<dbReference type="InterPro" id="IPR014867">
    <property type="entry name" value="Spore_coat_CotH_CotH2/3/7"/>
</dbReference>
<dbReference type="Pfam" id="PF00932">
    <property type="entry name" value="LTD"/>
    <property type="match status" value="3"/>
</dbReference>
<organism evidence="3 4">
    <name type="scientific">Candidatus Pullichristensenella stercorigallinarum</name>
    <dbReference type="NCBI Taxonomy" id="2840909"/>
    <lineage>
        <taxon>Bacteria</taxon>
        <taxon>Bacillati</taxon>
        <taxon>Bacillota</taxon>
        <taxon>Clostridia</taxon>
        <taxon>Candidatus Pullichristensenella</taxon>
    </lineage>
</organism>
<dbReference type="Pfam" id="PF13290">
    <property type="entry name" value="CHB_HEX_C_1"/>
    <property type="match status" value="1"/>
</dbReference>
<evidence type="ECO:0000313" key="4">
    <source>
        <dbReference type="Proteomes" id="UP000824260"/>
    </source>
</evidence>
<feature type="domain" description="LTD" evidence="2">
    <location>
        <begin position="214"/>
        <end position="337"/>
    </location>
</feature>